<dbReference type="Gene3D" id="1.10.357.10">
    <property type="entry name" value="Tetracycline Repressor, domain 2"/>
    <property type="match status" value="1"/>
</dbReference>
<comment type="caution">
    <text evidence="6">The sequence shown here is derived from an EMBL/GenBank/DDBJ whole genome shotgun (WGS) entry which is preliminary data.</text>
</comment>
<dbReference type="InterPro" id="IPR001647">
    <property type="entry name" value="HTH_TetR"/>
</dbReference>
<feature type="DNA-binding region" description="H-T-H motif" evidence="4">
    <location>
        <begin position="30"/>
        <end position="49"/>
    </location>
</feature>
<keyword evidence="2 4" id="KW-0238">DNA-binding</keyword>
<reference evidence="6 7" key="1">
    <citation type="submission" date="2019-01" db="EMBL/GenBank/DDBJ databases">
        <title>Sinorhodobacter populi sp. nov. isolated from the symptomatic bark tissue of Populus euramericana canker.</title>
        <authorList>
            <person name="Xu G."/>
        </authorList>
    </citation>
    <scope>NUCLEOTIDE SEQUENCE [LARGE SCALE GENOMIC DNA]</scope>
    <source>
        <strain evidence="6 7">2D-5</strain>
    </source>
</reference>
<gene>
    <name evidence="6" type="ORF">D2T33_08965</name>
</gene>
<evidence type="ECO:0000256" key="2">
    <source>
        <dbReference type="ARBA" id="ARBA00023125"/>
    </source>
</evidence>
<dbReference type="SUPFAM" id="SSF48498">
    <property type="entry name" value="Tetracyclin repressor-like, C-terminal domain"/>
    <property type="match status" value="1"/>
</dbReference>
<keyword evidence="7" id="KW-1185">Reference proteome</keyword>
<dbReference type="PROSITE" id="PS50977">
    <property type="entry name" value="HTH_TETR_2"/>
    <property type="match status" value="1"/>
</dbReference>
<evidence type="ECO:0000259" key="5">
    <source>
        <dbReference type="PROSITE" id="PS50977"/>
    </source>
</evidence>
<dbReference type="EMBL" id="SAUW01000008">
    <property type="protein sequence ID" value="RWR12226.1"/>
    <property type="molecule type" value="Genomic_DNA"/>
</dbReference>
<dbReference type="InterPro" id="IPR009057">
    <property type="entry name" value="Homeodomain-like_sf"/>
</dbReference>
<dbReference type="GO" id="GO:0003677">
    <property type="term" value="F:DNA binding"/>
    <property type="evidence" value="ECO:0007669"/>
    <property type="project" value="UniProtKB-UniRule"/>
</dbReference>
<sequence length="198" mass="21894">MTTAARSAVADKILNVAGSLFFREGIRAVGIDRIVVEADIAKATLYRHFASKEDLVVAYLQERHAKVMQGLEEVVANDPDPRRQIATIFDRLYEKADNPEFRGCAFALAVAEHGDSERIVTLARLHKRSVADFLRALAERAGFADPDRIGRHLALLYDGALARRAVYGDPEPMRDARDCALSLFDMAARNASTAHITD</sequence>
<dbReference type="RefSeq" id="WP_128269550.1">
    <property type="nucleotide sequence ID" value="NZ_SAUW01000008.1"/>
</dbReference>
<keyword evidence="1" id="KW-0805">Transcription regulation</keyword>
<name>A0A443IVY2_9RHOB</name>
<organism evidence="6 7">
    <name type="scientific">Paenirhodobacter populi</name>
    <dbReference type="NCBI Taxonomy" id="2306993"/>
    <lineage>
        <taxon>Bacteria</taxon>
        <taxon>Pseudomonadati</taxon>
        <taxon>Pseudomonadota</taxon>
        <taxon>Alphaproteobacteria</taxon>
        <taxon>Rhodobacterales</taxon>
        <taxon>Rhodobacter group</taxon>
        <taxon>Paenirhodobacter</taxon>
    </lineage>
</organism>
<dbReference type="Pfam" id="PF00440">
    <property type="entry name" value="TetR_N"/>
    <property type="match status" value="1"/>
</dbReference>
<evidence type="ECO:0000256" key="1">
    <source>
        <dbReference type="ARBA" id="ARBA00023015"/>
    </source>
</evidence>
<reference evidence="6 7" key="2">
    <citation type="submission" date="2019-01" db="EMBL/GenBank/DDBJ databases">
        <authorList>
            <person name="Li Y."/>
        </authorList>
    </citation>
    <scope>NUCLEOTIDE SEQUENCE [LARGE SCALE GENOMIC DNA]</scope>
    <source>
        <strain evidence="6 7">2D-5</strain>
    </source>
</reference>
<evidence type="ECO:0000313" key="7">
    <source>
        <dbReference type="Proteomes" id="UP000285710"/>
    </source>
</evidence>
<protein>
    <submittedName>
        <fullName evidence="6">TetR/AcrR family transcriptional regulator</fullName>
    </submittedName>
</protein>
<keyword evidence="3" id="KW-0804">Transcription</keyword>
<accession>A0A443IVY2</accession>
<evidence type="ECO:0000256" key="4">
    <source>
        <dbReference type="PROSITE-ProRule" id="PRU00335"/>
    </source>
</evidence>
<dbReference type="InterPro" id="IPR036271">
    <property type="entry name" value="Tet_transcr_reg_TetR-rel_C_sf"/>
</dbReference>
<proteinExistence type="predicted"/>
<evidence type="ECO:0000256" key="3">
    <source>
        <dbReference type="ARBA" id="ARBA00023163"/>
    </source>
</evidence>
<evidence type="ECO:0000313" key="6">
    <source>
        <dbReference type="EMBL" id="RWR12226.1"/>
    </source>
</evidence>
<feature type="domain" description="HTH tetR-type" evidence="5">
    <location>
        <begin position="7"/>
        <end position="67"/>
    </location>
</feature>
<dbReference type="AlphaFoldDB" id="A0A443IVY2"/>
<dbReference type="PANTHER" id="PTHR47506">
    <property type="entry name" value="TRANSCRIPTIONAL REGULATORY PROTEIN"/>
    <property type="match status" value="1"/>
</dbReference>
<dbReference type="PRINTS" id="PR00455">
    <property type="entry name" value="HTHTETR"/>
</dbReference>
<dbReference type="Proteomes" id="UP000285710">
    <property type="component" value="Unassembled WGS sequence"/>
</dbReference>
<dbReference type="PANTHER" id="PTHR47506:SF6">
    <property type="entry name" value="HTH-TYPE TRANSCRIPTIONAL REPRESSOR NEMR"/>
    <property type="match status" value="1"/>
</dbReference>
<dbReference type="SUPFAM" id="SSF46689">
    <property type="entry name" value="Homeodomain-like"/>
    <property type="match status" value="1"/>
</dbReference>